<dbReference type="PROSITE" id="PS50948">
    <property type="entry name" value="PAN"/>
    <property type="match status" value="1"/>
</dbReference>
<dbReference type="PANTHER" id="PTHR32444:SF235">
    <property type="entry name" value="OS01G0783900 PROTEIN"/>
    <property type="match status" value="1"/>
</dbReference>
<sequence>MNLEDCKSKCLKNCSCTAYSSTNVEKDGSGCLLWFEALMDITGYTEYGQDIYVRMPASMSDKSKRSRVNPLPFISISVELTVISILELPLFELKRVDNATCNFSRDNKIGEGGFGPVYKGLLEDGQLIAVKRLSENSRQGID</sequence>
<gene>
    <name evidence="3" type="ORF">POM88_017260</name>
</gene>
<feature type="domain" description="Protein kinase" evidence="1">
    <location>
        <begin position="103"/>
        <end position="142"/>
    </location>
</feature>
<dbReference type="Pfam" id="PF08276">
    <property type="entry name" value="PAN_2"/>
    <property type="match status" value="1"/>
</dbReference>
<proteinExistence type="predicted"/>
<name>A0AAD8IRF2_9APIA</name>
<organism evidence="3 4">
    <name type="scientific">Heracleum sosnowskyi</name>
    <dbReference type="NCBI Taxonomy" id="360622"/>
    <lineage>
        <taxon>Eukaryota</taxon>
        <taxon>Viridiplantae</taxon>
        <taxon>Streptophyta</taxon>
        <taxon>Embryophyta</taxon>
        <taxon>Tracheophyta</taxon>
        <taxon>Spermatophyta</taxon>
        <taxon>Magnoliopsida</taxon>
        <taxon>eudicotyledons</taxon>
        <taxon>Gunneridae</taxon>
        <taxon>Pentapetalae</taxon>
        <taxon>asterids</taxon>
        <taxon>campanulids</taxon>
        <taxon>Apiales</taxon>
        <taxon>Apiaceae</taxon>
        <taxon>Apioideae</taxon>
        <taxon>apioid superclade</taxon>
        <taxon>Tordylieae</taxon>
        <taxon>Tordyliinae</taxon>
        <taxon>Heracleum</taxon>
    </lineage>
</organism>
<dbReference type="PROSITE" id="PS50011">
    <property type="entry name" value="PROTEIN_KINASE_DOM"/>
    <property type="match status" value="1"/>
</dbReference>
<dbReference type="SUPFAM" id="SSF56112">
    <property type="entry name" value="Protein kinase-like (PK-like)"/>
    <property type="match status" value="1"/>
</dbReference>
<dbReference type="InterPro" id="IPR000719">
    <property type="entry name" value="Prot_kinase_dom"/>
</dbReference>
<dbReference type="InterPro" id="IPR011009">
    <property type="entry name" value="Kinase-like_dom_sf"/>
</dbReference>
<evidence type="ECO:0000259" key="2">
    <source>
        <dbReference type="PROSITE" id="PS50948"/>
    </source>
</evidence>
<dbReference type="Gene3D" id="3.30.200.20">
    <property type="entry name" value="Phosphorylase Kinase, domain 1"/>
    <property type="match status" value="1"/>
</dbReference>
<dbReference type="EMBL" id="JAUIZM010000004">
    <property type="protein sequence ID" value="KAK1389082.1"/>
    <property type="molecule type" value="Genomic_DNA"/>
</dbReference>
<evidence type="ECO:0000313" key="4">
    <source>
        <dbReference type="Proteomes" id="UP001237642"/>
    </source>
</evidence>
<dbReference type="InterPro" id="IPR003609">
    <property type="entry name" value="Pan_app"/>
</dbReference>
<evidence type="ECO:0000259" key="1">
    <source>
        <dbReference type="PROSITE" id="PS50011"/>
    </source>
</evidence>
<dbReference type="PANTHER" id="PTHR32444">
    <property type="entry name" value="BULB-TYPE LECTIN DOMAIN-CONTAINING PROTEIN"/>
    <property type="match status" value="1"/>
</dbReference>
<comment type="caution">
    <text evidence="3">The sequence shown here is derived from an EMBL/GenBank/DDBJ whole genome shotgun (WGS) entry which is preliminary data.</text>
</comment>
<keyword evidence="4" id="KW-1185">Reference proteome</keyword>
<dbReference type="GO" id="GO:0005524">
    <property type="term" value="F:ATP binding"/>
    <property type="evidence" value="ECO:0007669"/>
    <property type="project" value="InterPro"/>
</dbReference>
<reference evidence="3" key="1">
    <citation type="submission" date="2023-02" db="EMBL/GenBank/DDBJ databases">
        <title>Genome of toxic invasive species Heracleum sosnowskyi carries increased number of genes despite the absence of recent whole-genome duplications.</title>
        <authorList>
            <person name="Schelkunov M."/>
            <person name="Shtratnikova V."/>
            <person name="Makarenko M."/>
            <person name="Klepikova A."/>
            <person name="Omelchenko D."/>
            <person name="Novikova G."/>
            <person name="Obukhova E."/>
            <person name="Bogdanov V."/>
            <person name="Penin A."/>
            <person name="Logacheva M."/>
        </authorList>
    </citation>
    <scope>NUCLEOTIDE SEQUENCE</scope>
    <source>
        <strain evidence="3">Hsosn_3</strain>
        <tissue evidence="3">Leaf</tissue>
    </source>
</reference>
<protein>
    <submittedName>
        <fullName evidence="3">Uncharacterized protein</fullName>
    </submittedName>
</protein>
<feature type="domain" description="Apple" evidence="2">
    <location>
        <begin position="1"/>
        <end position="56"/>
    </location>
</feature>
<reference evidence="3" key="2">
    <citation type="submission" date="2023-05" db="EMBL/GenBank/DDBJ databases">
        <authorList>
            <person name="Schelkunov M.I."/>
        </authorList>
    </citation>
    <scope>NUCLEOTIDE SEQUENCE</scope>
    <source>
        <strain evidence="3">Hsosn_3</strain>
        <tissue evidence="3">Leaf</tissue>
    </source>
</reference>
<dbReference type="AlphaFoldDB" id="A0AAD8IRF2"/>
<dbReference type="CDD" id="cd01098">
    <property type="entry name" value="PAN_AP_plant"/>
    <property type="match status" value="1"/>
</dbReference>
<dbReference type="GO" id="GO:0004672">
    <property type="term" value="F:protein kinase activity"/>
    <property type="evidence" value="ECO:0007669"/>
    <property type="project" value="InterPro"/>
</dbReference>
<accession>A0AAD8IRF2</accession>
<dbReference type="Proteomes" id="UP001237642">
    <property type="component" value="Unassembled WGS sequence"/>
</dbReference>
<evidence type="ECO:0000313" key="3">
    <source>
        <dbReference type="EMBL" id="KAK1389082.1"/>
    </source>
</evidence>